<accession>A0AAU7X381</accession>
<sequence length="402" mass="45615">MSIEHFQVPLYQPLMKRLDLFFKAGDPAGIPLLDKKAIISGFPGNFMTQAMRVGIEGGDVEFANTSGSSSQILQIIRYKGWWGREFTRAYQRVADMVGYSMEHDRKAVLTTAACSAVSCFLDDPDYQQRIHNGVLSLNTHPDPTRWTLTDIQRIDAELRMFAPKLLEIDPTYLAIFLSKRAQYRITEPLYIPDYIAASYEYMTANVRRLIESAYGLPVLSMYGSTELGVLFMQNRSGTFVRCGHDTLVELKPYLARRNLFELIVTSWKNPLMPLLRYATGDLVEVPEGEWSNRVFGAVDDIPLLKLHGRIRDCLVTDDGELKTLADLDELFAVSAPWVRQYQLQVTEHKVTLFYVSDVPEYDADLPAVERCLRGWFGRMRTVESMAVPSIAPQASGKFAIIK</sequence>
<protein>
    <submittedName>
        <fullName evidence="1">Uncharacterized protein</fullName>
    </submittedName>
</protein>
<evidence type="ECO:0000313" key="1">
    <source>
        <dbReference type="EMBL" id="XBY26140.1"/>
    </source>
</evidence>
<dbReference type="Gene3D" id="3.40.50.12780">
    <property type="entry name" value="N-terminal domain of ligase-like"/>
    <property type="match status" value="1"/>
</dbReference>
<dbReference type="SUPFAM" id="SSF56801">
    <property type="entry name" value="Acetyl-CoA synthetase-like"/>
    <property type="match status" value="1"/>
</dbReference>
<dbReference type="EMBL" id="CP158490">
    <property type="protein sequence ID" value="XBY26140.1"/>
    <property type="molecule type" value="Genomic_DNA"/>
</dbReference>
<organism evidence="1">
    <name type="scientific">Pseudomonas sp. W17</name>
    <dbReference type="NCBI Taxonomy" id="3144407"/>
    <lineage>
        <taxon>Bacteria</taxon>
        <taxon>Pseudomonadati</taxon>
        <taxon>Pseudomonadota</taxon>
        <taxon>Gammaproteobacteria</taxon>
        <taxon>Pseudomonadales</taxon>
        <taxon>Pseudomonadaceae</taxon>
        <taxon>Pseudomonas</taxon>
    </lineage>
</organism>
<dbReference type="InterPro" id="IPR042099">
    <property type="entry name" value="ANL_N_sf"/>
</dbReference>
<dbReference type="InterPro" id="IPR053158">
    <property type="entry name" value="CapK_Type1_Caps_Biosynth"/>
</dbReference>
<dbReference type="PANTHER" id="PTHR36932:SF1">
    <property type="entry name" value="CAPSULAR POLYSACCHARIDE BIOSYNTHESIS PROTEIN"/>
    <property type="match status" value="1"/>
</dbReference>
<dbReference type="PANTHER" id="PTHR36932">
    <property type="entry name" value="CAPSULAR POLYSACCHARIDE BIOSYNTHESIS PROTEIN"/>
    <property type="match status" value="1"/>
</dbReference>
<gene>
    <name evidence="1" type="ORF">ABCR88_09965</name>
</gene>
<reference evidence="1" key="1">
    <citation type="submission" date="2024-06" db="EMBL/GenBank/DDBJ databases">
        <authorList>
            <person name="Wu L."/>
        </authorList>
    </citation>
    <scope>NUCLEOTIDE SEQUENCE</scope>
    <source>
        <strain evidence="1">W17</strain>
    </source>
</reference>
<dbReference type="RefSeq" id="WP_053150007.1">
    <property type="nucleotide sequence ID" value="NZ_CP158490.1"/>
</dbReference>
<dbReference type="AlphaFoldDB" id="A0AAU7X381"/>
<name>A0AAU7X381_9PSED</name>
<proteinExistence type="predicted"/>